<dbReference type="Proteomes" id="UP001589793">
    <property type="component" value="Unassembled WGS sequence"/>
</dbReference>
<name>A0ABV6REP8_9MICO</name>
<protein>
    <submittedName>
        <fullName evidence="2">VOC family protein</fullName>
    </submittedName>
</protein>
<gene>
    <name evidence="2" type="ORF">ACFFF6_10630</name>
</gene>
<dbReference type="SUPFAM" id="SSF54593">
    <property type="entry name" value="Glyoxalase/Bleomycin resistance protein/Dihydroxybiphenyl dioxygenase"/>
    <property type="match status" value="1"/>
</dbReference>
<dbReference type="PROSITE" id="PS51819">
    <property type="entry name" value="VOC"/>
    <property type="match status" value="1"/>
</dbReference>
<dbReference type="InterPro" id="IPR041581">
    <property type="entry name" value="Glyoxalase_6"/>
</dbReference>
<feature type="domain" description="VOC" evidence="1">
    <location>
        <begin position="2"/>
        <end position="113"/>
    </location>
</feature>
<accession>A0ABV6REP8</accession>
<dbReference type="InterPro" id="IPR029068">
    <property type="entry name" value="Glyas_Bleomycin-R_OHBP_Dase"/>
</dbReference>
<evidence type="ECO:0000313" key="3">
    <source>
        <dbReference type="Proteomes" id="UP001589793"/>
    </source>
</evidence>
<dbReference type="RefSeq" id="WP_376980473.1">
    <property type="nucleotide sequence ID" value="NZ_JBHLSV010000011.1"/>
</dbReference>
<evidence type="ECO:0000259" key="1">
    <source>
        <dbReference type="PROSITE" id="PS51819"/>
    </source>
</evidence>
<proteinExistence type="predicted"/>
<sequence length="114" mass="12142">MAVQAIDLQVDDVPAATRMLSAAYGWRIVADDPNFGELDAGGLRVMLSREAMVPWGALDGLILHEYVEDVEASARRAVDAGAELLSGPLTTDWGTEAAYLRGPGGLIVDLCRDV</sequence>
<dbReference type="Pfam" id="PF18029">
    <property type="entry name" value="Glyoxalase_6"/>
    <property type="match status" value="1"/>
</dbReference>
<organism evidence="2 3">
    <name type="scientific">Brachybacterium hainanense</name>
    <dbReference type="NCBI Taxonomy" id="1541174"/>
    <lineage>
        <taxon>Bacteria</taxon>
        <taxon>Bacillati</taxon>
        <taxon>Actinomycetota</taxon>
        <taxon>Actinomycetes</taxon>
        <taxon>Micrococcales</taxon>
        <taxon>Dermabacteraceae</taxon>
        <taxon>Brachybacterium</taxon>
    </lineage>
</organism>
<evidence type="ECO:0000313" key="2">
    <source>
        <dbReference type="EMBL" id="MFC0674408.1"/>
    </source>
</evidence>
<dbReference type="EMBL" id="JBHLSV010000011">
    <property type="protein sequence ID" value="MFC0674408.1"/>
    <property type="molecule type" value="Genomic_DNA"/>
</dbReference>
<reference evidence="2 3" key="1">
    <citation type="submission" date="2024-09" db="EMBL/GenBank/DDBJ databases">
        <authorList>
            <person name="Sun Q."/>
            <person name="Mori K."/>
        </authorList>
    </citation>
    <scope>NUCLEOTIDE SEQUENCE [LARGE SCALE GENOMIC DNA]</scope>
    <source>
        <strain evidence="2 3">CICC 10874</strain>
    </source>
</reference>
<dbReference type="InterPro" id="IPR037523">
    <property type="entry name" value="VOC_core"/>
</dbReference>
<dbReference type="Gene3D" id="3.10.180.10">
    <property type="entry name" value="2,3-Dihydroxybiphenyl 1,2-Dioxygenase, domain 1"/>
    <property type="match status" value="1"/>
</dbReference>
<keyword evidence="3" id="KW-1185">Reference proteome</keyword>
<comment type="caution">
    <text evidence="2">The sequence shown here is derived from an EMBL/GenBank/DDBJ whole genome shotgun (WGS) entry which is preliminary data.</text>
</comment>